<sequence length="341" mass="37072">MESPASASPSLPEGEVLADFLVFLDDAAAAAAAAEPYEVEMEEEEEPQEVEFAADDGSDDDVGGDLVGNGGLMEDEVDYDVDELVDADSEDGSLDIMADDGDDEAATEEEHATRAAEPPAATARNARMSVKPVKQFGGEYEAINEMIREYLQADKKRRRARRESAFEGSVFTHADVKPGMVVRAKVVTVEPFGAIVQFSSGVKALCPLPHMSELEHVVKPPKKFKVGVELTFRVLGCKSKRITVTFKKSLVKSKLDVLASYADAKIGLLTHGWITKIEKHGCFVKFYNGVQGFVSRSELGLEPGTEAENVYHVGQVVKCRVVSVVPASRKINVTFLISTNR</sequence>
<evidence type="ECO:0000259" key="2">
    <source>
        <dbReference type="PROSITE" id="PS50126"/>
    </source>
</evidence>
<dbReference type="Pfam" id="PF00575">
    <property type="entry name" value="S1"/>
    <property type="match status" value="2"/>
</dbReference>
<feature type="compositionally biased region" description="Low complexity" evidence="1">
    <location>
        <begin position="115"/>
        <end position="125"/>
    </location>
</feature>
<reference evidence="3" key="1">
    <citation type="submission" date="2015-04" db="UniProtKB">
        <authorList>
            <consortium name="EnsemblPlants"/>
        </authorList>
    </citation>
    <scope>IDENTIFICATION</scope>
</reference>
<dbReference type="EnsemblPlants" id="OGLUM07G06330.1">
    <property type="protein sequence ID" value="OGLUM07G06330.1"/>
    <property type="gene ID" value="OGLUM07G06330"/>
</dbReference>
<dbReference type="InterPro" id="IPR045209">
    <property type="entry name" value="Rrp5"/>
</dbReference>
<dbReference type="GO" id="GO:0032040">
    <property type="term" value="C:small-subunit processome"/>
    <property type="evidence" value="ECO:0007669"/>
    <property type="project" value="TreeGrafter"/>
</dbReference>
<name>A0A0E0AH22_9ORYZ</name>
<dbReference type="PANTHER" id="PTHR23270">
    <property type="entry name" value="PROGRAMMED CELL DEATH PROTEIN 11 PRE-RRNA PROCESSING PROTEIN RRP5"/>
    <property type="match status" value="1"/>
</dbReference>
<feature type="domain" description="S1 motif" evidence="2">
    <location>
        <begin position="267"/>
        <end position="336"/>
    </location>
</feature>
<evidence type="ECO:0000313" key="4">
    <source>
        <dbReference type="Proteomes" id="UP000026961"/>
    </source>
</evidence>
<reference evidence="3" key="2">
    <citation type="submission" date="2018-05" db="EMBL/GenBank/DDBJ databases">
        <title>OgluRS3 (Oryza glumaepatula Reference Sequence Version 3).</title>
        <authorList>
            <person name="Zhang J."/>
            <person name="Kudrna D."/>
            <person name="Lee S."/>
            <person name="Talag J."/>
            <person name="Welchert J."/>
            <person name="Wing R.A."/>
        </authorList>
    </citation>
    <scope>NUCLEOTIDE SEQUENCE [LARGE SCALE GENOMIC DNA]</scope>
</reference>
<feature type="compositionally biased region" description="Acidic residues" evidence="1">
    <location>
        <begin position="89"/>
        <end position="107"/>
    </location>
</feature>
<dbReference type="SUPFAM" id="SSF50249">
    <property type="entry name" value="Nucleic acid-binding proteins"/>
    <property type="match status" value="2"/>
</dbReference>
<dbReference type="eggNOG" id="KOG1070">
    <property type="taxonomic scope" value="Eukaryota"/>
</dbReference>
<proteinExistence type="predicted"/>
<protein>
    <recommendedName>
        <fullName evidence="2">S1 motif domain-containing protein</fullName>
    </recommendedName>
</protein>
<accession>A0A0E0AH22</accession>
<evidence type="ECO:0000313" key="3">
    <source>
        <dbReference type="EnsemblPlants" id="OGLUM07G06330.1"/>
    </source>
</evidence>
<dbReference type="FunFam" id="2.40.50.140:FF:000179">
    <property type="entry name" value="rRNA biogenesis protein RRP5"/>
    <property type="match status" value="1"/>
</dbReference>
<dbReference type="Gramene" id="OGLUM07G06330.1">
    <property type="protein sequence ID" value="OGLUM07G06330.1"/>
    <property type="gene ID" value="OGLUM07G06330"/>
</dbReference>
<dbReference type="GO" id="GO:0003723">
    <property type="term" value="F:RNA binding"/>
    <property type="evidence" value="ECO:0007669"/>
    <property type="project" value="TreeGrafter"/>
</dbReference>
<feature type="region of interest" description="Disordered" evidence="1">
    <location>
        <begin position="31"/>
        <end position="73"/>
    </location>
</feature>
<dbReference type="SMART" id="SM00316">
    <property type="entry name" value="S1"/>
    <property type="match status" value="2"/>
</dbReference>
<feature type="region of interest" description="Disordered" evidence="1">
    <location>
        <begin position="89"/>
        <end position="125"/>
    </location>
</feature>
<dbReference type="InterPro" id="IPR003029">
    <property type="entry name" value="S1_domain"/>
</dbReference>
<dbReference type="InterPro" id="IPR012340">
    <property type="entry name" value="NA-bd_OB-fold"/>
</dbReference>
<evidence type="ECO:0000256" key="1">
    <source>
        <dbReference type="SAM" id="MobiDB-lite"/>
    </source>
</evidence>
<dbReference type="Gene3D" id="2.40.50.140">
    <property type="entry name" value="Nucleic acid-binding proteins"/>
    <property type="match status" value="2"/>
</dbReference>
<dbReference type="PANTHER" id="PTHR23270:SF10">
    <property type="entry name" value="PROTEIN RRP5 HOMOLOG"/>
    <property type="match status" value="1"/>
</dbReference>
<feature type="domain" description="S1 motif" evidence="2">
    <location>
        <begin position="179"/>
        <end position="247"/>
    </location>
</feature>
<feature type="compositionally biased region" description="Acidic residues" evidence="1">
    <location>
        <begin position="37"/>
        <end position="63"/>
    </location>
</feature>
<dbReference type="Proteomes" id="UP000026961">
    <property type="component" value="Chromosome 7"/>
</dbReference>
<dbReference type="HOGENOM" id="CLU_814765_0_0_1"/>
<dbReference type="AlphaFoldDB" id="A0A0E0AH22"/>
<keyword evidence="4" id="KW-1185">Reference proteome</keyword>
<dbReference type="GO" id="GO:0006364">
    <property type="term" value="P:rRNA processing"/>
    <property type="evidence" value="ECO:0007669"/>
    <property type="project" value="InterPro"/>
</dbReference>
<dbReference type="FunFam" id="2.40.50.140:FF:000103">
    <property type="entry name" value="protein RRP5 homolog"/>
    <property type="match status" value="1"/>
</dbReference>
<dbReference type="PROSITE" id="PS50126">
    <property type="entry name" value="S1"/>
    <property type="match status" value="2"/>
</dbReference>
<organism evidence="3">
    <name type="scientific">Oryza glumipatula</name>
    <dbReference type="NCBI Taxonomy" id="40148"/>
    <lineage>
        <taxon>Eukaryota</taxon>
        <taxon>Viridiplantae</taxon>
        <taxon>Streptophyta</taxon>
        <taxon>Embryophyta</taxon>
        <taxon>Tracheophyta</taxon>
        <taxon>Spermatophyta</taxon>
        <taxon>Magnoliopsida</taxon>
        <taxon>Liliopsida</taxon>
        <taxon>Poales</taxon>
        <taxon>Poaceae</taxon>
        <taxon>BOP clade</taxon>
        <taxon>Oryzoideae</taxon>
        <taxon>Oryzeae</taxon>
        <taxon>Oryzinae</taxon>
        <taxon>Oryza</taxon>
    </lineage>
</organism>
<dbReference type="STRING" id="40148.A0A0E0AH22"/>